<proteinExistence type="predicted"/>
<reference evidence="2" key="1">
    <citation type="submission" date="2010-08" db="EMBL/GenBank/DDBJ databases">
        <authorList>
            <person name="Weinstock G."/>
            <person name="Sodergren E."/>
            <person name="Clifton S."/>
            <person name="Fulton L."/>
            <person name="Fulton B."/>
            <person name="Courtney L."/>
            <person name="Fronick C."/>
            <person name="Harrison M."/>
            <person name="Strong C."/>
            <person name="Farmer C."/>
            <person name="Delahaunty K."/>
            <person name="Markovic C."/>
            <person name="Hall O."/>
            <person name="Minx P."/>
            <person name="Tomlinson C."/>
            <person name="Mitreva M."/>
            <person name="Hou S."/>
            <person name="Chen J."/>
            <person name="Wollam A."/>
            <person name="Pepin K.H."/>
            <person name="Johnson M."/>
            <person name="Bhonagiri V."/>
            <person name="Zhang X."/>
            <person name="Suruliraj S."/>
            <person name="Warren W."/>
            <person name="Chinwalla A."/>
            <person name="Mardis E.R."/>
            <person name="Wilson R.K."/>
        </authorList>
    </citation>
    <scope>NUCLEOTIDE SEQUENCE [LARGE SCALE GENOMIC DNA]</scope>
    <source>
        <strain evidence="2">HL044PA1</strain>
    </source>
</reference>
<accession>A0ABN0C8Y5</accession>
<keyword evidence="1" id="KW-0812">Transmembrane</keyword>
<evidence type="ECO:0008006" key="4">
    <source>
        <dbReference type="Google" id="ProtNLM"/>
    </source>
</evidence>
<protein>
    <recommendedName>
        <fullName evidence="4">Tat pathway signal sequence domain protein</fullName>
    </recommendedName>
</protein>
<evidence type="ECO:0000313" key="3">
    <source>
        <dbReference type="Proteomes" id="UP000003179"/>
    </source>
</evidence>
<keyword evidence="3" id="KW-1185">Reference proteome</keyword>
<evidence type="ECO:0000256" key="1">
    <source>
        <dbReference type="SAM" id="Phobius"/>
    </source>
</evidence>
<comment type="caution">
    <text evidence="2">The sequence shown here is derived from an EMBL/GenBank/DDBJ whole genome shotgun (WGS) entry which is preliminary data.</text>
</comment>
<sequence>MATKGYLNQSSAGHRHLTSTSVCVTVGLAVTVAASLTQRRQCRTSAEHWS</sequence>
<keyword evidence="1" id="KW-1133">Transmembrane helix</keyword>
<organism evidence="2 3">
    <name type="scientific">Cutibacterium modestum HL044PA1</name>
    <dbReference type="NCBI Taxonomy" id="765109"/>
    <lineage>
        <taxon>Bacteria</taxon>
        <taxon>Bacillati</taxon>
        <taxon>Actinomycetota</taxon>
        <taxon>Actinomycetes</taxon>
        <taxon>Propionibacteriales</taxon>
        <taxon>Propionibacteriaceae</taxon>
        <taxon>Cutibacterium</taxon>
        <taxon>Cutibacterium modestum</taxon>
    </lineage>
</organism>
<keyword evidence="1" id="KW-0472">Membrane</keyword>
<evidence type="ECO:0000313" key="2">
    <source>
        <dbReference type="EMBL" id="EFS93729.1"/>
    </source>
</evidence>
<dbReference type="Proteomes" id="UP000003179">
    <property type="component" value="Unassembled WGS sequence"/>
</dbReference>
<gene>
    <name evidence="2" type="ORF">HMPREF9607_00185</name>
</gene>
<name>A0ABN0C8Y5_9ACTN</name>
<feature type="transmembrane region" description="Helical" evidence="1">
    <location>
        <begin position="16"/>
        <end position="36"/>
    </location>
</feature>
<dbReference type="EMBL" id="ADZU01000003">
    <property type="protein sequence ID" value="EFS93729.1"/>
    <property type="molecule type" value="Genomic_DNA"/>
</dbReference>